<evidence type="ECO:0000313" key="2">
    <source>
        <dbReference type="EMBL" id="KAB7501476.1"/>
    </source>
</evidence>
<gene>
    <name evidence="2" type="ORF">Anas_03634</name>
</gene>
<sequence length="105" mass="12371">MGKTAKPIKYFVTENDSSDDNDFCDFTPPSKKIKETNKKRKSKKDQESRETIVSNDSPKDKSPKQRLSLEERKFQILFYLLIELDERTRNGIGIVRHQQRTIPRL</sequence>
<proteinExistence type="predicted"/>
<comment type="caution">
    <text evidence="2">The sequence shown here is derived from an EMBL/GenBank/DDBJ whole genome shotgun (WGS) entry which is preliminary data.</text>
</comment>
<organism evidence="2 3">
    <name type="scientific">Armadillidium nasatum</name>
    <dbReference type="NCBI Taxonomy" id="96803"/>
    <lineage>
        <taxon>Eukaryota</taxon>
        <taxon>Metazoa</taxon>
        <taxon>Ecdysozoa</taxon>
        <taxon>Arthropoda</taxon>
        <taxon>Crustacea</taxon>
        <taxon>Multicrustacea</taxon>
        <taxon>Malacostraca</taxon>
        <taxon>Eumalacostraca</taxon>
        <taxon>Peracarida</taxon>
        <taxon>Isopoda</taxon>
        <taxon>Oniscidea</taxon>
        <taxon>Crinocheta</taxon>
        <taxon>Armadillidiidae</taxon>
        <taxon>Armadillidium</taxon>
    </lineage>
</organism>
<protein>
    <submittedName>
        <fullName evidence="2">Uncharacterized protein</fullName>
    </submittedName>
</protein>
<name>A0A5N5T4Q8_9CRUS</name>
<feature type="compositionally biased region" description="Basic and acidic residues" evidence="1">
    <location>
        <begin position="57"/>
        <end position="67"/>
    </location>
</feature>
<evidence type="ECO:0000313" key="3">
    <source>
        <dbReference type="Proteomes" id="UP000326759"/>
    </source>
</evidence>
<keyword evidence="3" id="KW-1185">Reference proteome</keyword>
<reference evidence="2 3" key="1">
    <citation type="journal article" date="2019" name="PLoS Biol.">
        <title>Sex chromosomes control vertical transmission of feminizing Wolbachia symbionts in an isopod.</title>
        <authorList>
            <person name="Becking T."/>
            <person name="Chebbi M.A."/>
            <person name="Giraud I."/>
            <person name="Moumen B."/>
            <person name="Laverre T."/>
            <person name="Caubet Y."/>
            <person name="Peccoud J."/>
            <person name="Gilbert C."/>
            <person name="Cordaux R."/>
        </authorList>
    </citation>
    <scope>NUCLEOTIDE SEQUENCE [LARGE SCALE GENOMIC DNA]</scope>
    <source>
        <strain evidence="2">ANa2</strain>
        <tissue evidence="2">Whole body excluding digestive tract and cuticle</tissue>
    </source>
</reference>
<dbReference type="EMBL" id="SEYY01010500">
    <property type="protein sequence ID" value="KAB7501476.1"/>
    <property type="molecule type" value="Genomic_DNA"/>
</dbReference>
<dbReference type="Proteomes" id="UP000326759">
    <property type="component" value="Unassembled WGS sequence"/>
</dbReference>
<accession>A0A5N5T4Q8</accession>
<feature type="region of interest" description="Disordered" evidence="1">
    <location>
        <begin position="17"/>
        <end position="67"/>
    </location>
</feature>
<dbReference type="AlphaFoldDB" id="A0A5N5T4Q8"/>
<evidence type="ECO:0000256" key="1">
    <source>
        <dbReference type="SAM" id="MobiDB-lite"/>
    </source>
</evidence>
<dbReference type="OrthoDB" id="10623518at2759"/>